<feature type="coiled-coil region" evidence="1">
    <location>
        <begin position="87"/>
        <end position="121"/>
    </location>
</feature>
<comment type="caution">
    <text evidence="3">The sequence shown here is derived from an EMBL/GenBank/DDBJ whole genome shotgun (WGS) entry which is preliminary data.</text>
</comment>
<sequence>VETPVFEGMLVVRQPAEEGVTEAQVQVDDAVVAVVEENVAEDVAHDAIPSPPPHDIPSPSQEPSSPPQQLQSSPQAPPQGAKLPPQLQQVLNVCSALTKRVENLENDNAAQKLVIIKLKARVKRLEKANMVKSSKLRHLRKVMASKQVESSDDMKDVFNQGRMIDDIDKDEGIELVKDADNAKSKGRHAAEHAEKQAKIYNLDMDHSS</sequence>
<protein>
    <submittedName>
        <fullName evidence="3">Uncharacterized protein</fullName>
    </submittedName>
</protein>
<evidence type="ECO:0000256" key="1">
    <source>
        <dbReference type="SAM" id="Coils"/>
    </source>
</evidence>
<feature type="region of interest" description="Disordered" evidence="2">
    <location>
        <begin position="43"/>
        <end position="83"/>
    </location>
</feature>
<proteinExistence type="predicted"/>
<gene>
    <name evidence="3" type="ORF">Tci_843755</name>
</gene>
<dbReference type="EMBL" id="BKCJ011034887">
    <property type="protein sequence ID" value="GFC71785.1"/>
    <property type="molecule type" value="Genomic_DNA"/>
</dbReference>
<keyword evidence="1" id="KW-0175">Coiled coil</keyword>
<organism evidence="3">
    <name type="scientific">Tanacetum cinerariifolium</name>
    <name type="common">Dalmatian daisy</name>
    <name type="synonym">Chrysanthemum cinerariifolium</name>
    <dbReference type="NCBI Taxonomy" id="118510"/>
    <lineage>
        <taxon>Eukaryota</taxon>
        <taxon>Viridiplantae</taxon>
        <taxon>Streptophyta</taxon>
        <taxon>Embryophyta</taxon>
        <taxon>Tracheophyta</taxon>
        <taxon>Spermatophyta</taxon>
        <taxon>Magnoliopsida</taxon>
        <taxon>eudicotyledons</taxon>
        <taxon>Gunneridae</taxon>
        <taxon>Pentapetalae</taxon>
        <taxon>asterids</taxon>
        <taxon>campanulids</taxon>
        <taxon>Asterales</taxon>
        <taxon>Asteraceae</taxon>
        <taxon>Asteroideae</taxon>
        <taxon>Anthemideae</taxon>
        <taxon>Anthemidinae</taxon>
        <taxon>Tanacetum</taxon>
    </lineage>
</organism>
<evidence type="ECO:0000313" key="3">
    <source>
        <dbReference type="EMBL" id="GFC71785.1"/>
    </source>
</evidence>
<dbReference type="AlphaFoldDB" id="A0A699QP73"/>
<feature type="non-terminal residue" evidence="3">
    <location>
        <position position="1"/>
    </location>
</feature>
<accession>A0A699QP73</accession>
<feature type="region of interest" description="Disordered" evidence="2">
    <location>
        <begin position="180"/>
        <end position="208"/>
    </location>
</feature>
<name>A0A699QP73_TANCI</name>
<feature type="compositionally biased region" description="Low complexity" evidence="2">
    <location>
        <begin position="57"/>
        <end position="74"/>
    </location>
</feature>
<evidence type="ECO:0000256" key="2">
    <source>
        <dbReference type="SAM" id="MobiDB-lite"/>
    </source>
</evidence>
<reference evidence="3" key="1">
    <citation type="journal article" date="2019" name="Sci. Rep.">
        <title>Draft genome of Tanacetum cinerariifolium, the natural source of mosquito coil.</title>
        <authorList>
            <person name="Yamashiro T."/>
            <person name="Shiraishi A."/>
            <person name="Satake H."/>
            <person name="Nakayama K."/>
        </authorList>
    </citation>
    <scope>NUCLEOTIDE SEQUENCE</scope>
</reference>
<feature type="non-terminal residue" evidence="3">
    <location>
        <position position="208"/>
    </location>
</feature>